<dbReference type="Gene3D" id="2.60.120.200">
    <property type="match status" value="1"/>
</dbReference>
<feature type="non-terminal residue" evidence="1">
    <location>
        <position position="258"/>
    </location>
</feature>
<evidence type="ECO:0008006" key="2">
    <source>
        <dbReference type="Google" id="ProtNLM"/>
    </source>
</evidence>
<name>X0VYA7_9ZZZZ</name>
<accession>X0VYA7</accession>
<dbReference type="AlphaFoldDB" id="X0VYA7"/>
<protein>
    <recommendedName>
        <fullName evidence="2">LamG-like jellyroll fold domain-containing protein</fullName>
    </recommendedName>
</protein>
<reference evidence="1" key="1">
    <citation type="journal article" date="2014" name="Front. Microbiol.">
        <title>High frequency of phylogenetically diverse reductive dehalogenase-homologous genes in deep subseafloor sedimentary metagenomes.</title>
        <authorList>
            <person name="Kawai M."/>
            <person name="Futagami T."/>
            <person name="Toyoda A."/>
            <person name="Takaki Y."/>
            <person name="Nishi S."/>
            <person name="Hori S."/>
            <person name="Arai W."/>
            <person name="Tsubouchi T."/>
            <person name="Morono Y."/>
            <person name="Uchiyama I."/>
            <person name="Ito T."/>
            <person name="Fujiyama A."/>
            <person name="Inagaki F."/>
            <person name="Takami H."/>
        </authorList>
    </citation>
    <scope>NUCLEOTIDE SEQUENCE</scope>
    <source>
        <strain evidence="1">Expedition CK06-06</strain>
    </source>
</reference>
<organism evidence="1">
    <name type="scientific">marine sediment metagenome</name>
    <dbReference type="NCBI Taxonomy" id="412755"/>
    <lineage>
        <taxon>unclassified sequences</taxon>
        <taxon>metagenomes</taxon>
        <taxon>ecological metagenomes</taxon>
    </lineage>
</organism>
<dbReference type="EMBL" id="BARS01035208">
    <property type="protein sequence ID" value="GAG16077.1"/>
    <property type="molecule type" value="Genomic_DNA"/>
</dbReference>
<evidence type="ECO:0000313" key="1">
    <source>
        <dbReference type="EMBL" id="GAG16077.1"/>
    </source>
</evidence>
<sequence length="258" mass="27722">AFSGTRAIGAKSGGSDSSNGTIDEVMIFSRSLSAAEIAALYNASKNQSYHNYTSLSDATHNFTGYAVDRAGNVNSTPERSVTVDATEPSFSANKTNGTATTPRYNGVVQINLTLSDSVGLDGYFFAHNDTSTMANGSYRDVSGTSHTVIENITVNTLTRGDILGWQVWVNDTLGNVNVSQVYTLEIKNTAPDQPNIIYPEEGKNYSSINNINYSSGDVDGDSLNYDIYINGSFNTTLVDVNLSEWNASDGYYNLTVTA</sequence>
<comment type="caution">
    <text evidence="1">The sequence shown here is derived from an EMBL/GenBank/DDBJ whole genome shotgun (WGS) entry which is preliminary data.</text>
</comment>
<dbReference type="SUPFAM" id="SSF49899">
    <property type="entry name" value="Concanavalin A-like lectins/glucanases"/>
    <property type="match status" value="1"/>
</dbReference>
<feature type="non-terminal residue" evidence="1">
    <location>
        <position position="1"/>
    </location>
</feature>
<proteinExistence type="predicted"/>
<gene>
    <name evidence="1" type="ORF">S01H1_54282</name>
</gene>
<dbReference type="InterPro" id="IPR013320">
    <property type="entry name" value="ConA-like_dom_sf"/>
</dbReference>